<keyword evidence="3 8" id="KW-0032">Aminotransferase</keyword>
<evidence type="ECO:0000256" key="6">
    <source>
        <dbReference type="RuleBase" id="RU003560"/>
    </source>
</evidence>
<reference evidence="8 9" key="1">
    <citation type="submission" date="2016-10" db="EMBL/GenBank/DDBJ databases">
        <authorList>
            <person name="Varghese N."/>
            <person name="Submissions S."/>
        </authorList>
    </citation>
    <scope>NUCLEOTIDE SEQUENCE [LARGE SCALE GENOMIC DNA]</scope>
    <source>
        <strain evidence="8 9">LMG 22274</strain>
    </source>
</reference>
<dbReference type="SUPFAM" id="SSF53383">
    <property type="entry name" value="PLP-dependent transferases"/>
    <property type="match status" value="1"/>
</dbReference>
<dbReference type="Proteomes" id="UP000183529">
    <property type="component" value="Unassembled WGS sequence"/>
</dbReference>
<dbReference type="PANTHER" id="PTHR43094">
    <property type="entry name" value="AMINOTRANSFERASE"/>
    <property type="match status" value="1"/>
</dbReference>
<dbReference type="CDD" id="cd00610">
    <property type="entry name" value="OAT_like"/>
    <property type="match status" value="1"/>
</dbReference>
<protein>
    <submittedName>
        <fullName evidence="8">Adenosylmethionine-8-amino-7-oxononanoate aminotransferase</fullName>
    </submittedName>
</protein>
<sequence>MNAPEFAHASTSSGKARSTEDWQRSDAAHHLHAFVDQKALNAEGPRVMVRGEGVYLWDNDGKRYIDGMSGLWCTNVGYGRAELVEAAARQMSTLSYYNMFFHTTHPAVIELSERLFALLGDRFSHVVYTNSGSESNEVLIRTVRRFWDVMGQPNKKIMIGRVNGYHGSTVGSASLGGMAFMHEMGDLPIPNITHVDEPYWYANGGDLTPEAFGLQAAQSLERKILELGAENVAAFVAEPFQGAGGMIFPPEGYWPEIERICRKYDVLLCADEVIGGFGRTGEWFAHRHFGFEPDLVSIAKGLTSGYVPMGGLVMSRRIGEALVERGGVYAHGLTYSGHPVAAAVALANLDVLEREQLVARTKEDTGPYLQRALREAFADHPLIGEIQGVGAVGAIQFAKDKSTRERYANEADLTWHSRTEGFERGAIVRSTNGRLIVAPPLVIDHAQIDALIGTMRDAVEATWRHIQRAG</sequence>
<evidence type="ECO:0000256" key="7">
    <source>
        <dbReference type="SAM" id="MobiDB-lite"/>
    </source>
</evidence>
<evidence type="ECO:0000256" key="4">
    <source>
        <dbReference type="ARBA" id="ARBA00022679"/>
    </source>
</evidence>
<dbReference type="NCBIfam" id="NF009068">
    <property type="entry name" value="PRK12403.1"/>
    <property type="match status" value="1"/>
</dbReference>
<organism evidence="8 9">
    <name type="scientific">Paraburkholderia tropica</name>
    <dbReference type="NCBI Taxonomy" id="92647"/>
    <lineage>
        <taxon>Bacteria</taxon>
        <taxon>Pseudomonadati</taxon>
        <taxon>Pseudomonadota</taxon>
        <taxon>Betaproteobacteria</taxon>
        <taxon>Burkholderiales</taxon>
        <taxon>Burkholderiaceae</taxon>
        <taxon>Paraburkholderia</taxon>
    </lineage>
</organism>
<dbReference type="Gene3D" id="3.40.640.10">
    <property type="entry name" value="Type I PLP-dependent aspartate aminotransferase-like (Major domain)"/>
    <property type="match status" value="1"/>
</dbReference>
<feature type="region of interest" description="Disordered" evidence="7">
    <location>
        <begin position="1"/>
        <end position="22"/>
    </location>
</feature>
<dbReference type="InterPro" id="IPR015421">
    <property type="entry name" value="PyrdxlP-dep_Trfase_major"/>
</dbReference>
<dbReference type="PANTHER" id="PTHR43094:SF1">
    <property type="entry name" value="AMINOTRANSFERASE CLASS-III"/>
    <property type="match status" value="1"/>
</dbReference>
<dbReference type="InterPro" id="IPR049704">
    <property type="entry name" value="Aminotrans_3_PPA_site"/>
</dbReference>
<dbReference type="EMBL" id="FNZM01000022">
    <property type="protein sequence ID" value="SEK12759.1"/>
    <property type="molecule type" value="Genomic_DNA"/>
</dbReference>
<accession>A0A1A5XIS2</accession>
<dbReference type="Pfam" id="PF00202">
    <property type="entry name" value="Aminotran_3"/>
    <property type="match status" value="1"/>
</dbReference>
<dbReference type="InterPro" id="IPR005814">
    <property type="entry name" value="Aminotrans_3"/>
</dbReference>
<dbReference type="FunFam" id="3.40.640.10:FF:000014">
    <property type="entry name" value="Adenosylmethionine-8-amino-7-oxononanoate aminotransferase, probable"/>
    <property type="match status" value="1"/>
</dbReference>
<dbReference type="OrthoDB" id="3398487at2"/>
<comment type="similarity">
    <text evidence="2 6">Belongs to the class-III pyridoxal-phosphate-dependent aminotransferase family.</text>
</comment>
<evidence type="ECO:0000256" key="2">
    <source>
        <dbReference type="ARBA" id="ARBA00008954"/>
    </source>
</evidence>
<dbReference type="InterPro" id="IPR015422">
    <property type="entry name" value="PyrdxlP-dep_Trfase_small"/>
</dbReference>
<evidence type="ECO:0000256" key="5">
    <source>
        <dbReference type="ARBA" id="ARBA00022898"/>
    </source>
</evidence>
<comment type="cofactor">
    <cofactor evidence="1">
        <name>pyridoxal 5'-phosphate</name>
        <dbReference type="ChEBI" id="CHEBI:597326"/>
    </cofactor>
</comment>
<dbReference type="RefSeq" id="WP_065058633.1">
    <property type="nucleotide sequence ID" value="NZ_CADFGN010000001.1"/>
</dbReference>
<dbReference type="PROSITE" id="PS00600">
    <property type="entry name" value="AA_TRANSFER_CLASS_3"/>
    <property type="match status" value="1"/>
</dbReference>
<evidence type="ECO:0000256" key="1">
    <source>
        <dbReference type="ARBA" id="ARBA00001933"/>
    </source>
</evidence>
<name>A0A1A5XIS2_9BURK</name>
<dbReference type="InterPro" id="IPR015424">
    <property type="entry name" value="PyrdxlP-dep_Trfase"/>
</dbReference>
<dbReference type="NCBIfam" id="NF005682">
    <property type="entry name" value="PRK07480.1"/>
    <property type="match status" value="1"/>
</dbReference>
<dbReference type="PIRSF" id="PIRSF000521">
    <property type="entry name" value="Transaminase_4ab_Lys_Orn"/>
    <property type="match status" value="1"/>
</dbReference>
<comment type="caution">
    <text evidence="8">The sequence shown here is derived from an EMBL/GenBank/DDBJ whole genome shotgun (WGS) entry which is preliminary data.</text>
</comment>
<gene>
    <name evidence="8" type="ORF">SAMN05216550_122122</name>
</gene>
<proteinExistence type="inferred from homology"/>
<dbReference type="GO" id="GO:0008483">
    <property type="term" value="F:transaminase activity"/>
    <property type="evidence" value="ECO:0007669"/>
    <property type="project" value="UniProtKB-KW"/>
</dbReference>
<dbReference type="Gene3D" id="3.90.1150.10">
    <property type="entry name" value="Aspartate Aminotransferase, domain 1"/>
    <property type="match status" value="1"/>
</dbReference>
<evidence type="ECO:0000256" key="3">
    <source>
        <dbReference type="ARBA" id="ARBA00022576"/>
    </source>
</evidence>
<keyword evidence="4" id="KW-0808">Transferase</keyword>
<dbReference type="GO" id="GO:0030170">
    <property type="term" value="F:pyridoxal phosphate binding"/>
    <property type="evidence" value="ECO:0007669"/>
    <property type="project" value="InterPro"/>
</dbReference>
<evidence type="ECO:0000313" key="9">
    <source>
        <dbReference type="Proteomes" id="UP000183529"/>
    </source>
</evidence>
<dbReference type="AlphaFoldDB" id="A0A1A5XIS2"/>
<evidence type="ECO:0000313" key="8">
    <source>
        <dbReference type="EMBL" id="SEK12759.1"/>
    </source>
</evidence>
<keyword evidence="5 6" id="KW-0663">Pyridoxal phosphate</keyword>